<proteinExistence type="predicted"/>
<accession>A0A914QKX2</accession>
<organism evidence="1 2">
    <name type="scientific">Panagrolaimus davidi</name>
    <dbReference type="NCBI Taxonomy" id="227884"/>
    <lineage>
        <taxon>Eukaryota</taxon>
        <taxon>Metazoa</taxon>
        <taxon>Ecdysozoa</taxon>
        <taxon>Nematoda</taxon>
        <taxon>Chromadorea</taxon>
        <taxon>Rhabditida</taxon>
        <taxon>Tylenchina</taxon>
        <taxon>Panagrolaimomorpha</taxon>
        <taxon>Panagrolaimoidea</taxon>
        <taxon>Panagrolaimidae</taxon>
        <taxon>Panagrolaimus</taxon>
    </lineage>
</organism>
<reference evidence="2" key="1">
    <citation type="submission" date="2022-11" db="UniProtKB">
        <authorList>
            <consortium name="WormBaseParasite"/>
        </authorList>
    </citation>
    <scope>IDENTIFICATION</scope>
</reference>
<sequence>MFEKAILKSMKYLNFIKYESHMQVSKEVVLKILKIEDRIASEEKLFEKVCKLLINNLIQGYASKNCKIEIE</sequence>
<protein>
    <submittedName>
        <fullName evidence="2">Uncharacterized protein</fullName>
    </submittedName>
</protein>
<evidence type="ECO:0000313" key="1">
    <source>
        <dbReference type="Proteomes" id="UP000887578"/>
    </source>
</evidence>
<name>A0A914QKX2_9BILA</name>
<dbReference type="Proteomes" id="UP000887578">
    <property type="component" value="Unplaced"/>
</dbReference>
<keyword evidence="1" id="KW-1185">Reference proteome</keyword>
<dbReference type="WBParaSite" id="PDA_v2.g27977.t1">
    <property type="protein sequence ID" value="PDA_v2.g27977.t1"/>
    <property type="gene ID" value="PDA_v2.g27977"/>
</dbReference>
<evidence type="ECO:0000313" key="2">
    <source>
        <dbReference type="WBParaSite" id="PDA_v2.g27977.t1"/>
    </source>
</evidence>
<dbReference type="AlphaFoldDB" id="A0A914QKX2"/>